<organism evidence="2 3">
    <name type="scientific">Penicillium olsonii</name>
    <dbReference type="NCBI Taxonomy" id="99116"/>
    <lineage>
        <taxon>Eukaryota</taxon>
        <taxon>Fungi</taxon>
        <taxon>Dikarya</taxon>
        <taxon>Ascomycota</taxon>
        <taxon>Pezizomycotina</taxon>
        <taxon>Eurotiomycetes</taxon>
        <taxon>Eurotiomycetidae</taxon>
        <taxon>Eurotiales</taxon>
        <taxon>Aspergillaceae</taxon>
        <taxon>Penicillium</taxon>
    </lineage>
</organism>
<feature type="region of interest" description="Disordered" evidence="1">
    <location>
        <begin position="1"/>
        <end position="71"/>
    </location>
</feature>
<evidence type="ECO:0000313" key="2">
    <source>
        <dbReference type="EMBL" id="CAG8183002.1"/>
    </source>
</evidence>
<feature type="region of interest" description="Disordered" evidence="1">
    <location>
        <begin position="225"/>
        <end position="362"/>
    </location>
</feature>
<dbReference type="AlphaFoldDB" id="A0A9W4I080"/>
<evidence type="ECO:0000256" key="1">
    <source>
        <dbReference type="SAM" id="MobiDB-lite"/>
    </source>
</evidence>
<evidence type="ECO:0000313" key="3">
    <source>
        <dbReference type="Proteomes" id="UP001153618"/>
    </source>
</evidence>
<dbReference type="OrthoDB" id="5374569at2759"/>
<feature type="compositionally biased region" description="Basic and acidic residues" evidence="1">
    <location>
        <begin position="15"/>
        <end position="36"/>
    </location>
</feature>
<comment type="caution">
    <text evidence="2">The sequence shown here is derived from an EMBL/GenBank/DDBJ whole genome shotgun (WGS) entry which is preliminary data.</text>
</comment>
<reference evidence="2" key="1">
    <citation type="submission" date="2021-07" db="EMBL/GenBank/DDBJ databases">
        <authorList>
            <person name="Branca A.L. A."/>
        </authorList>
    </citation>
    <scope>NUCLEOTIDE SEQUENCE</scope>
</reference>
<proteinExistence type="predicted"/>
<protein>
    <submittedName>
        <fullName evidence="2">Uncharacterized protein</fullName>
    </submittedName>
</protein>
<sequence>MPRKLPWQRAPNEPVKNEETPRKRVKIESKPDRDIKPGSLTSSPTKRDFFKSSQSPPTSPAKQCPPEEFLLPGLDRDDGWVMVEDEFYAVAQNYTQHLHYAEYVRRRKEVKENHGSLSEDIERPTDDRTLLPKSVERQRELEALRKRQNAGLAQLADERSNEVVEEDDDLWAGTHLHDLMTSPRKSRSLAGIQNLRSSSRAAAGFGQALGTRARVNSIGSFTTEKKRPEIETIEIDEETASDSDDDLDLEGPSPMAPPPKKAQATMISGETPRVCHKSQLRTTPTPKVEPTSPRGRSGQTPAFRSRIQSLFDDLDDLPETSQINDHTVKSQKTPTNQRPGTYNRNNADPNKSRHNEVPIFLG</sequence>
<feature type="compositionally biased region" description="Polar residues" evidence="1">
    <location>
        <begin position="319"/>
        <end position="349"/>
    </location>
</feature>
<dbReference type="Proteomes" id="UP001153618">
    <property type="component" value="Unassembled WGS sequence"/>
</dbReference>
<feature type="compositionally biased region" description="Polar residues" evidence="1">
    <location>
        <begin position="297"/>
        <end position="308"/>
    </location>
</feature>
<accession>A0A9W4I080</accession>
<dbReference type="EMBL" id="CAJVOS010000038">
    <property type="protein sequence ID" value="CAG8183002.1"/>
    <property type="molecule type" value="Genomic_DNA"/>
</dbReference>
<gene>
    <name evidence="2" type="ORF">POLS_LOCUS7006</name>
</gene>
<keyword evidence="3" id="KW-1185">Reference proteome</keyword>
<name>A0A9W4I080_PENOL</name>
<feature type="compositionally biased region" description="Acidic residues" evidence="1">
    <location>
        <begin position="231"/>
        <end position="249"/>
    </location>
</feature>